<proteinExistence type="predicted"/>
<keyword evidence="3" id="KW-1185">Reference proteome</keyword>
<name>A0A3P1SDD4_9ACTO</name>
<comment type="caution">
    <text evidence="2">The sequence shown here is derived from an EMBL/GenBank/DDBJ whole genome shotgun (WGS) entry which is preliminary data.</text>
</comment>
<dbReference type="RefSeq" id="WP_124870913.1">
    <property type="nucleotide sequence ID" value="NZ_RQZF01000007.1"/>
</dbReference>
<dbReference type="Proteomes" id="UP000280444">
    <property type="component" value="Unassembled WGS sequence"/>
</dbReference>
<organism evidence="2 3">
    <name type="scientific">Schaalia canis</name>
    <dbReference type="NCBI Taxonomy" id="100469"/>
    <lineage>
        <taxon>Bacteria</taxon>
        <taxon>Bacillati</taxon>
        <taxon>Actinomycetota</taxon>
        <taxon>Actinomycetes</taxon>
        <taxon>Actinomycetales</taxon>
        <taxon>Actinomycetaceae</taxon>
        <taxon>Schaalia</taxon>
    </lineage>
</organism>
<feature type="region of interest" description="Disordered" evidence="1">
    <location>
        <begin position="326"/>
        <end position="350"/>
    </location>
</feature>
<accession>A0A3P1SDD4</accession>
<evidence type="ECO:0000313" key="3">
    <source>
        <dbReference type="Proteomes" id="UP000280444"/>
    </source>
</evidence>
<feature type="region of interest" description="Disordered" evidence="1">
    <location>
        <begin position="703"/>
        <end position="732"/>
    </location>
</feature>
<dbReference type="EMBL" id="RQZF01000007">
    <property type="protein sequence ID" value="RRC95056.1"/>
    <property type="molecule type" value="Genomic_DNA"/>
</dbReference>
<evidence type="ECO:0000313" key="2">
    <source>
        <dbReference type="EMBL" id="RRC95056.1"/>
    </source>
</evidence>
<gene>
    <name evidence="2" type="ORF">EII11_07410</name>
</gene>
<evidence type="ECO:0008006" key="4">
    <source>
        <dbReference type="Google" id="ProtNLM"/>
    </source>
</evidence>
<reference evidence="2 3" key="1">
    <citation type="submission" date="2018-11" db="EMBL/GenBank/DDBJ databases">
        <title>Genomes From Bacteria Associated with the Canine Oral Cavity: a Test Case for Automated Genome-Based Taxonomic Assignment.</title>
        <authorList>
            <person name="Coil D.A."/>
            <person name="Jospin G."/>
            <person name="Darling A.E."/>
            <person name="Wallis C."/>
            <person name="Davis I.J."/>
            <person name="Harris S."/>
            <person name="Eisen J.A."/>
            <person name="Holcombe L.J."/>
            <person name="O'Flynn C."/>
        </authorList>
    </citation>
    <scope>NUCLEOTIDE SEQUENCE [LARGE SCALE GENOMIC DNA]</scope>
    <source>
        <strain evidence="2 3">OH770</strain>
    </source>
</reference>
<dbReference type="AlphaFoldDB" id="A0A3P1SDD4"/>
<sequence>MTDNISGKPFHSAVNRIPVLRPQVLASLASRPELSEVFGDRLAIGHDHLAPEYWSGTIDLEMIVRTPLVFGEQKKHDGQNGPSTVSLPMCDGQLFVPPTMVKGMISRAYETLTASRFRVFGDHKEPLTYRSDPAAALDLIPLRVVERRTDGSLTVDLFRGDTTTNGDYEERGVKYPVMYAAALQDMAYGHAHLAPGMTTERMRELTPHGKKITCDMSLCLHGSGGRGGKYSYWQVTHVHTSDGQRIELVSIDSSVPVVDSLSRVEGFVYRTTPDHLQSKDLFNRKHDEKVFFDIDSRGAERVTVSPEVAEAYEVVVRSYEAERRREVEQKLPQKNRHKPNRATHGVQVARRNASVESVDAAVKEALRLKVGDLAFAVVGEVNSGMTEVLEIVPMMVGRHAYERSPWRLAEDQKVLPLSRKEEASPADRLFGYVVKEPKEDARRGDVAYRGRLSFGAVDTSEARISGSPKLLAPLLGAKLGSGRRFLTDSSGTTPNDNGANLPRSGFYVEGQYLGAAAFPVHQTLIGETGFPSSATELPPTEGMEAAGDKTRLKAENWVEPGSVLRSRIAFNNLAEAELAALLWVLTPENLVPTAELTKDPQACGYLRMGLGKPLGLGVVEVRVAEDGVRAHQGRDQSEQYTALNGCCGCEDSLKSSGSFALPAVETLLKKPWVQALQRAAFGYSDGIAVRYMTLAENKENNQTDYRTNVPKTGAGVAPTDLTGERTPAPIRI</sequence>
<protein>
    <recommendedName>
        <fullName evidence="4">TIGR03986 family CRISPR-associated RAMP protein</fullName>
    </recommendedName>
</protein>
<dbReference type="OrthoDB" id="5362408at2"/>
<evidence type="ECO:0000256" key="1">
    <source>
        <dbReference type="SAM" id="MobiDB-lite"/>
    </source>
</evidence>